<comment type="caution">
    <text evidence="12">The sequence shown here is derived from an EMBL/GenBank/DDBJ whole genome shotgun (WGS) entry which is preliminary data.</text>
</comment>
<dbReference type="GO" id="GO:0005524">
    <property type="term" value="F:ATP binding"/>
    <property type="evidence" value="ECO:0007669"/>
    <property type="project" value="UniProtKB-KW"/>
</dbReference>
<evidence type="ECO:0000313" key="12">
    <source>
        <dbReference type="EMBL" id="RKN38319.1"/>
    </source>
</evidence>
<keyword evidence="10" id="KW-0472">Membrane</keyword>
<dbReference type="InterPro" id="IPR055558">
    <property type="entry name" value="DUF7134"/>
</dbReference>
<sequence length="448" mass="45472">MSARGPPAYDRRVFSPSLPSSGPSSGPAPGPSPGPASARRWRADPPAAVSWCAALLFCVLLCATLAAGGPGEGAVDLPGPALVALAAALAAPLGWAGRRPWPVLAVLLAEVAGWTAAGLPAERIWPLLPGAALVTGAVAALGPPRAGRAAAALTLAVLEAAVQLSLYADGGGRRVFAPGFVALTLLLALVVLLAWLAGASVRERREHGEALRAEAAARVVADERLRIARELHDMVAHSIGVIAIQAGAGSRVLDSEPERARGTLRAIEATSRETLQGLRGMLAILRGAGPGAGDEPGAGAAQAVGFGPLAGLADLDRLVETTARTGLAVELRRLGEEGGPLPDAVDRSALRIVQEALANVVRHARAGRCVVTLERRAAELRVEVADDGRGPAAPSGAPGYGIPGMRERVALLDGEFTAGPRPGGGYLVSARLPLAAAARPAARPAKRP</sequence>
<keyword evidence="10" id="KW-1133">Transmembrane helix</keyword>
<evidence type="ECO:0000256" key="2">
    <source>
        <dbReference type="ARBA" id="ARBA00012438"/>
    </source>
</evidence>
<dbReference type="InterPro" id="IPR003594">
    <property type="entry name" value="HATPase_dom"/>
</dbReference>
<evidence type="ECO:0000256" key="5">
    <source>
        <dbReference type="ARBA" id="ARBA00022741"/>
    </source>
</evidence>
<dbReference type="EC" id="2.7.13.3" evidence="2"/>
<keyword evidence="7" id="KW-0067">ATP-binding</keyword>
<dbReference type="SMART" id="SM00387">
    <property type="entry name" value="HATPase_c"/>
    <property type="match status" value="1"/>
</dbReference>
<proteinExistence type="predicted"/>
<keyword evidence="8" id="KW-0902">Two-component regulatory system</keyword>
<dbReference type="SUPFAM" id="SSF55874">
    <property type="entry name" value="ATPase domain of HSP90 chaperone/DNA topoisomerase II/histidine kinase"/>
    <property type="match status" value="1"/>
</dbReference>
<evidence type="ECO:0000256" key="7">
    <source>
        <dbReference type="ARBA" id="ARBA00022840"/>
    </source>
</evidence>
<evidence type="ECO:0000259" key="11">
    <source>
        <dbReference type="SMART" id="SM00387"/>
    </source>
</evidence>
<dbReference type="InterPro" id="IPR036890">
    <property type="entry name" value="HATPase_C_sf"/>
</dbReference>
<feature type="transmembrane region" description="Helical" evidence="10">
    <location>
        <begin position="48"/>
        <end position="67"/>
    </location>
</feature>
<feature type="transmembrane region" description="Helical" evidence="10">
    <location>
        <begin position="101"/>
        <end position="118"/>
    </location>
</feature>
<evidence type="ECO:0000256" key="3">
    <source>
        <dbReference type="ARBA" id="ARBA00022553"/>
    </source>
</evidence>
<feature type="compositionally biased region" description="Low complexity" evidence="9">
    <location>
        <begin position="15"/>
        <end position="25"/>
    </location>
</feature>
<evidence type="ECO:0000256" key="10">
    <source>
        <dbReference type="SAM" id="Phobius"/>
    </source>
</evidence>
<dbReference type="GO" id="GO:0016020">
    <property type="term" value="C:membrane"/>
    <property type="evidence" value="ECO:0007669"/>
    <property type="project" value="InterPro"/>
</dbReference>
<keyword evidence="5" id="KW-0547">Nucleotide-binding</keyword>
<dbReference type="GO" id="GO:0046983">
    <property type="term" value="F:protein dimerization activity"/>
    <property type="evidence" value="ECO:0007669"/>
    <property type="project" value="InterPro"/>
</dbReference>
<keyword evidence="3" id="KW-0597">Phosphoprotein</keyword>
<feature type="transmembrane region" description="Helical" evidence="10">
    <location>
        <begin position="149"/>
        <end position="168"/>
    </location>
</feature>
<dbReference type="Pfam" id="PF07730">
    <property type="entry name" value="HisKA_3"/>
    <property type="match status" value="1"/>
</dbReference>
<dbReference type="Pfam" id="PF23539">
    <property type="entry name" value="DUF7134"/>
    <property type="match status" value="1"/>
</dbReference>
<evidence type="ECO:0000313" key="13">
    <source>
        <dbReference type="Proteomes" id="UP000272474"/>
    </source>
</evidence>
<evidence type="ECO:0000256" key="1">
    <source>
        <dbReference type="ARBA" id="ARBA00000085"/>
    </source>
</evidence>
<evidence type="ECO:0000256" key="6">
    <source>
        <dbReference type="ARBA" id="ARBA00022777"/>
    </source>
</evidence>
<organism evidence="12 13">
    <name type="scientific">Streptomyces hoynatensis</name>
    <dbReference type="NCBI Taxonomy" id="1141874"/>
    <lineage>
        <taxon>Bacteria</taxon>
        <taxon>Bacillati</taxon>
        <taxon>Actinomycetota</taxon>
        <taxon>Actinomycetes</taxon>
        <taxon>Kitasatosporales</taxon>
        <taxon>Streptomycetaceae</taxon>
        <taxon>Streptomyces</taxon>
    </lineage>
</organism>
<dbReference type="EMBL" id="RBAL01000018">
    <property type="protein sequence ID" value="RKN38319.1"/>
    <property type="molecule type" value="Genomic_DNA"/>
</dbReference>
<accession>A0A3A9YR07</accession>
<keyword evidence="13" id="KW-1185">Reference proteome</keyword>
<dbReference type="CDD" id="cd16917">
    <property type="entry name" value="HATPase_UhpB-NarQ-NarX-like"/>
    <property type="match status" value="1"/>
</dbReference>
<protein>
    <recommendedName>
        <fullName evidence="2">histidine kinase</fullName>
        <ecNumber evidence="2">2.7.13.3</ecNumber>
    </recommendedName>
</protein>
<dbReference type="OrthoDB" id="227596at2"/>
<dbReference type="InterPro" id="IPR050482">
    <property type="entry name" value="Sensor_HK_TwoCompSys"/>
</dbReference>
<evidence type="ECO:0000256" key="4">
    <source>
        <dbReference type="ARBA" id="ARBA00022679"/>
    </source>
</evidence>
<dbReference type="Gene3D" id="3.30.565.10">
    <property type="entry name" value="Histidine kinase-like ATPase, C-terminal domain"/>
    <property type="match status" value="1"/>
</dbReference>
<dbReference type="AlphaFoldDB" id="A0A3A9YR07"/>
<dbReference type="PANTHER" id="PTHR24421">
    <property type="entry name" value="NITRATE/NITRITE SENSOR PROTEIN NARX-RELATED"/>
    <property type="match status" value="1"/>
</dbReference>
<dbReference type="Pfam" id="PF02518">
    <property type="entry name" value="HATPase_c"/>
    <property type="match status" value="1"/>
</dbReference>
<dbReference type="Proteomes" id="UP000272474">
    <property type="component" value="Unassembled WGS sequence"/>
</dbReference>
<keyword evidence="10" id="KW-0812">Transmembrane</keyword>
<dbReference type="InterPro" id="IPR011712">
    <property type="entry name" value="Sig_transdc_His_kin_sub3_dim/P"/>
</dbReference>
<evidence type="ECO:0000256" key="9">
    <source>
        <dbReference type="SAM" id="MobiDB-lite"/>
    </source>
</evidence>
<feature type="domain" description="Histidine kinase/HSP90-like ATPase" evidence="11">
    <location>
        <begin position="345"/>
        <end position="436"/>
    </location>
</feature>
<evidence type="ECO:0000256" key="8">
    <source>
        <dbReference type="ARBA" id="ARBA00023012"/>
    </source>
</evidence>
<feature type="transmembrane region" description="Helical" evidence="10">
    <location>
        <begin position="79"/>
        <end position="96"/>
    </location>
</feature>
<name>A0A3A9YR07_9ACTN</name>
<dbReference type="Gene3D" id="1.20.5.1930">
    <property type="match status" value="1"/>
</dbReference>
<dbReference type="GO" id="GO:0000155">
    <property type="term" value="F:phosphorelay sensor kinase activity"/>
    <property type="evidence" value="ECO:0007669"/>
    <property type="project" value="InterPro"/>
</dbReference>
<comment type="catalytic activity">
    <reaction evidence="1">
        <text>ATP + protein L-histidine = ADP + protein N-phospho-L-histidine.</text>
        <dbReference type="EC" id="2.7.13.3"/>
    </reaction>
</comment>
<keyword evidence="4" id="KW-0808">Transferase</keyword>
<reference evidence="12 13" key="1">
    <citation type="journal article" date="2014" name="Int. J. Syst. Evol. Microbiol.">
        <title>Streptomyces hoynatensis sp. nov., isolated from deep marine sediment.</title>
        <authorList>
            <person name="Veyisoglu A."/>
            <person name="Sahin N."/>
        </authorList>
    </citation>
    <scope>NUCLEOTIDE SEQUENCE [LARGE SCALE GENOMIC DNA]</scope>
    <source>
        <strain evidence="12 13">KCTC 29097</strain>
    </source>
</reference>
<dbReference type="PANTHER" id="PTHR24421:SF10">
    <property type="entry name" value="NITRATE_NITRITE SENSOR PROTEIN NARQ"/>
    <property type="match status" value="1"/>
</dbReference>
<feature type="transmembrane region" description="Helical" evidence="10">
    <location>
        <begin position="180"/>
        <end position="198"/>
    </location>
</feature>
<gene>
    <name evidence="12" type="ORF">D7294_24675</name>
</gene>
<feature type="region of interest" description="Disordered" evidence="9">
    <location>
        <begin position="1"/>
        <end position="41"/>
    </location>
</feature>
<keyword evidence="6 12" id="KW-0418">Kinase</keyword>